<dbReference type="EMBL" id="SAUZ01000046">
    <property type="protein sequence ID" value="RWR16328.1"/>
    <property type="molecule type" value="Genomic_DNA"/>
</dbReference>
<dbReference type="InterPro" id="IPR018060">
    <property type="entry name" value="HTH_AraC"/>
</dbReference>
<organism evidence="5 6">
    <name type="scientific">Paenirhodobacter populi</name>
    <dbReference type="NCBI Taxonomy" id="2306993"/>
    <lineage>
        <taxon>Bacteria</taxon>
        <taxon>Pseudomonadati</taxon>
        <taxon>Pseudomonadota</taxon>
        <taxon>Alphaproteobacteria</taxon>
        <taxon>Rhodobacterales</taxon>
        <taxon>Rhodobacter group</taxon>
        <taxon>Paenirhodobacter</taxon>
    </lineage>
</organism>
<feature type="domain" description="HTH araC/xylS-type" evidence="4">
    <location>
        <begin position="182"/>
        <end position="280"/>
    </location>
</feature>
<comment type="caution">
    <text evidence="5">The sequence shown here is derived from an EMBL/GenBank/DDBJ whole genome shotgun (WGS) entry which is preliminary data.</text>
</comment>
<evidence type="ECO:0000313" key="5">
    <source>
        <dbReference type="EMBL" id="RWR16328.1"/>
    </source>
</evidence>
<evidence type="ECO:0000256" key="1">
    <source>
        <dbReference type="ARBA" id="ARBA00023015"/>
    </source>
</evidence>
<accession>A0A443J6W1</accession>
<evidence type="ECO:0000259" key="4">
    <source>
        <dbReference type="PROSITE" id="PS01124"/>
    </source>
</evidence>
<dbReference type="InterPro" id="IPR009057">
    <property type="entry name" value="Homeodomain-like_sf"/>
</dbReference>
<gene>
    <name evidence="5" type="ORF">D2T30_21970</name>
</gene>
<dbReference type="Proteomes" id="UP000284476">
    <property type="component" value="Unassembled WGS sequence"/>
</dbReference>
<dbReference type="SMART" id="SM00342">
    <property type="entry name" value="HTH_ARAC"/>
    <property type="match status" value="1"/>
</dbReference>
<reference evidence="5 6" key="1">
    <citation type="submission" date="2019-01" db="EMBL/GenBank/DDBJ databases">
        <title>Sinorhodobacter populi sp. nov. isolated from the symptomatic bark tissue of Populus euramericana canker.</title>
        <authorList>
            <person name="Xu G."/>
        </authorList>
    </citation>
    <scope>NUCLEOTIDE SEQUENCE [LARGE SCALE GENOMIC DNA]</scope>
    <source>
        <strain evidence="5 6">SK2B-1</strain>
    </source>
</reference>
<dbReference type="AlphaFoldDB" id="A0A443J6W1"/>
<evidence type="ECO:0000313" key="6">
    <source>
        <dbReference type="Proteomes" id="UP000284476"/>
    </source>
</evidence>
<dbReference type="PANTHER" id="PTHR46796">
    <property type="entry name" value="HTH-TYPE TRANSCRIPTIONAL ACTIVATOR RHAS-RELATED"/>
    <property type="match status" value="1"/>
</dbReference>
<sequence>MESRTRGLRPIVPLSYRRFAGAIADVWRVHGGRGGGGFYIAPDPRVVIFLDESPPPMALRTSETATEHRGVQGLYIPAGVPLWSRMETAREMMHLDFHLEAGALQQRLAHSGVHADLTRPRMIGPGADLVALGRIAAAEVCTPRRGEMMLDGLLRAALAEFFDTVPQREPMAQGGLSPYQFGQIERHLRANLHRRVGVAELAEVAGLSGSWFAHCFRRDRNETPQRWQARIRLEAAREMIETSTLPMAEIAHATGFADQAHLSRQFRAMYGIPPSVWRRRGIQPV</sequence>
<evidence type="ECO:0000256" key="2">
    <source>
        <dbReference type="ARBA" id="ARBA00023125"/>
    </source>
</evidence>
<dbReference type="GO" id="GO:0003700">
    <property type="term" value="F:DNA-binding transcription factor activity"/>
    <property type="evidence" value="ECO:0007669"/>
    <property type="project" value="InterPro"/>
</dbReference>
<dbReference type="GO" id="GO:0043565">
    <property type="term" value="F:sequence-specific DNA binding"/>
    <property type="evidence" value="ECO:0007669"/>
    <property type="project" value="InterPro"/>
</dbReference>
<dbReference type="InterPro" id="IPR018062">
    <property type="entry name" value="HTH_AraC-typ_CS"/>
</dbReference>
<proteinExistence type="predicted"/>
<dbReference type="PROSITE" id="PS00041">
    <property type="entry name" value="HTH_ARAC_FAMILY_1"/>
    <property type="match status" value="1"/>
</dbReference>
<dbReference type="Gene3D" id="1.10.10.60">
    <property type="entry name" value="Homeodomain-like"/>
    <property type="match status" value="1"/>
</dbReference>
<dbReference type="PROSITE" id="PS01124">
    <property type="entry name" value="HTH_ARAC_FAMILY_2"/>
    <property type="match status" value="1"/>
</dbReference>
<dbReference type="InterPro" id="IPR050204">
    <property type="entry name" value="AraC_XylS_family_regulators"/>
</dbReference>
<evidence type="ECO:0000256" key="3">
    <source>
        <dbReference type="ARBA" id="ARBA00023163"/>
    </source>
</evidence>
<dbReference type="PANTHER" id="PTHR46796:SF14">
    <property type="entry name" value="TRANSCRIPTIONAL REGULATORY PROTEIN"/>
    <property type="match status" value="1"/>
</dbReference>
<name>A0A443J6W1_9RHOB</name>
<keyword evidence="2" id="KW-0238">DNA-binding</keyword>
<keyword evidence="1" id="KW-0805">Transcription regulation</keyword>
<keyword evidence="3" id="KW-0804">Transcription</keyword>
<reference evidence="5 6" key="2">
    <citation type="submission" date="2019-01" db="EMBL/GenBank/DDBJ databases">
        <authorList>
            <person name="Li Y."/>
        </authorList>
    </citation>
    <scope>NUCLEOTIDE SEQUENCE [LARGE SCALE GENOMIC DNA]</scope>
    <source>
        <strain evidence="5 6">SK2B-1</strain>
    </source>
</reference>
<protein>
    <submittedName>
        <fullName evidence="5">AraC family transcriptional regulator</fullName>
    </submittedName>
</protein>
<dbReference type="SUPFAM" id="SSF46689">
    <property type="entry name" value="Homeodomain-like"/>
    <property type="match status" value="2"/>
</dbReference>
<dbReference type="Pfam" id="PF12833">
    <property type="entry name" value="HTH_18"/>
    <property type="match status" value="1"/>
</dbReference>